<dbReference type="InterPro" id="IPR001128">
    <property type="entry name" value="Cyt_P450"/>
</dbReference>
<organism evidence="8 9">
    <name type="scientific">Parasediminibacterium paludis</name>
    <dbReference type="NCBI Taxonomy" id="908966"/>
    <lineage>
        <taxon>Bacteria</taxon>
        <taxon>Pseudomonadati</taxon>
        <taxon>Bacteroidota</taxon>
        <taxon>Chitinophagia</taxon>
        <taxon>Chitinophagales</taxon>
        <taxon>Chitinophagaceae</taxon>
        <taxon>Parasediminibacterium</taxon>
    </lineage>
</organism>
<dbReference type="InterPro" id="IPR036396">
    <property type="entry name" value="Cyt_P450_sf"/>
</dbReference>
<dbReference type="PRINTS" id="PR00463">
    <property type="entry name" value="EP450I"/>
</dbReference>
<sequence length="449" mass="51606">MSTAEKQIPTIRSTKLFKYGFGLVNNPLKAISDIIDNYGDIASLKISKIGSIIFLNHPDYVKHVLKDNQDNYSRRKAVKQPSFSALQDLLGNGIFMSDGEDWEQQHKMLRNLFSPISIASTLPIIEEELLLVTKRWQTQITTSSIIDVEQEMHLLMLRIMLRTHVCSNLVFPYHDILDTLKSFMNASNSKNIFLAQLKAFILKPFGVKYHYRKPQQSLEWMMAFVDKLIEDLLHAKYVPNGLFAIMLTDYNNGIVSKQDIKDQLLNFLFAGFDTTSTGITFTLYNLAAYQPIQQLVKDEIAVTKSQPFYTLEKVIKETLRLYPPVWSYAREAIADDIIDGFYIPAKTLVLISSYALHRHKDFWQNADAFNIDNFEKDNFKGKNFVYIPFGQGKRMCIGRALADYQMMAILPHLLRTFHFTTVNEKKPIINPNIIIKATKPIKLRVSLAS</sequence>
<evidence type="ECO:0000313" key="9">
    <source>
        <dbReference type="Proteomes" id="UP001595906"/>
    </source>
</evidence>
<comment type="similarity">
    <text evidence="1 7">Belongs to the cytochrome P450 family.</text>
</comment>
<dbReference type="Pfam" id="PF00067">
    <property type="entry name" value="p450"/>
    <property type="match status" value="1"/>
</dbReference>
<dbReference type="Proteomes" id="UP001595906">
    <property type="component" value="Unassembled WGS sequence"/>
</dbReference>
<dbReference type="PANTHER" id="PTHR24291:SF50">
    <property type="entry name" value="BIFUNCTIONAL ALBAFLAVENONE MONOOXYGENASE_TERPENE SYNTHASE"/>
    <property type="match status" value="1"/>
</dbReference>
<evidence type="ECO:0000256" key="7">
    <source>
        <dbReference type="RuleBase" id="RU000461"/>
    </source>
</evidence>
<evidence type="ECO:0000256" key="2">
    <source>
        <dbReference type="ARBA" id="ARBA00022617"/>
    </source>
</evidence>
<dbReference type="Gene3D" id="1.10.630.10">
    <property type="entry name" value="Cytochrome P450"/>
    <property type="match status" value="1"/>
</dbReference>
<reference evidence="9" key="1">
    <citation type="journal article" date="2019" name="Int. J. Syst. Evol. Microbiol.">
        <title>The Global Catalogue of Microorganisms (GCM) 10K type strain sequencing project: providing services to taxonomists for standard genome sequencing and annotation.</title>
        <authorList>
            <consortium name="The Broad Institute Genomics Platform"/>
            <consortium name="The Broad Institute Genome Sequencing Center for Infectious Disease"/>
            <person name="Wu L."/>
            <person name="Ma J."/>
        </authorList>
    </citation>
    <scope>NUCLEOTIDE SEQUENCE [LARGE SCALE GENOMIC DNA]</scope>
    <source>
        <strain evidence="9">CECT 8010</strain>
    </source>
</reference>
<keyword evidence="2 7" id="KW-0349">Heme</keyword>
<evidence type="ECO:0000256" key="1">
    <source>
        <dbReference type="ARBA" id="ARBA00010617"/>
    </source>
</evidence>
<dbReference type="PRINTS" id="PR00385">
    <property type="entry name" value="P450"/>
</dbReference>
<comment type="caution">
    <text evidence="8">The sequence shown here is derived from an EMBL/GenBank/DDBJ whole genome shotgun (WGS) entry which is preliminary data.</text>
</comment>
<dbReference type="PROSITE" id="PS00086">
    <property type="entry name" value="CYTOCHROME_P450"/>
    <property type="match status" value="1"/>
</dbReference>
<accession>A0ABV8Q0R0</accession>
<evidence type="ECO:0000313" key="8">
    <source>
        <dbReference type="EMBL" id="MFC4233003.1"/>
    </source>
</evidence>
<dbReference type="InterPro" id="IPR017972">
    <property type="entry name" value="Cyt_P450_CS"/>
</dbReference>
<keyword evidence="5 7" id="KW-0408">Iron</keyword>
<gene>
    <name evidence="8" type="ORF">ACFOW1_13965</name>
</gene>
<evidence type="ECO:0000256" key="3">
    <source>
        <dbReference type="ARBA" id="ARBA00022723"/>
    </source>
</evidence>
<proteinExistence type="inferred from homology"/>
<keyword evidence="3 7" id="KW-0479">Metal-binding</keyword>
<keyword evidence="9" id="KW-1185">Reference proteome</keyword>
<dbReference type="PANTHER" id="PTHR24291">
    <property type="entry name" value="CYTOCHROME P450 FAMILY 4"/>
    <property type="match status" value="1"/>
</dbReference>
<keyword evidence="6 7" id="KW-0503">Monooxygenase</keyword>
<dbReference type="RefSeq" id="WP_379015091.1">
    <property type="nucleotide sequence ID" value="NZ_JBHSDC010000029.1"/>
</dbReference>
<protein>
    <submittedName>
        <fullName evidence="8">Cytochrome P450</fullName>
    </submittedName>
</protein>
<name>A0ABV8Q0R0_9BACT</name>
<dbReference type="InterPro" id="IPR050196">
    <property type="entry name" value="Cytochrome_P450_Monoox"/>
</dbReference>
<evidence type="ECO:0000256" key="6">
    <source>
        <dbReference type="ARBA" id="ARBA00023033"/>
    </source>
</evidence>
<evidence type="ECO:0000256" key="4">
    <source>
        <dbReference type="ARBA" id="ARBA00023002"/>
    </source>
</evidence>
<evidence type="ECO:0000256" key="5">
    <source>
        <dbReference type="ARBA" id="ARBA00023004"/>
    </source>
</evidence>
<dbReference type="EMBL" id="JBHSDC010000029">
    <property type="protein sequence ID" value="MFC4233003.1"/>
    <property type="molecule type" value="Genomic_DNA"/>
</dbReference>
<dbReference type="InterPro" id="IPR002401">
    <property type="entry name" value="Cyt_P450_E_grp-I"/>
</dbReference>
<dbReference type="SUPFAM" id="SSF48264">
    <property type="entry name" value="Cytochrome P450"/>
    <property type="match status" value="1"/>
</dbReference>
<keyword evidence="4 7" id="KW-0560">Oxidoreductase</keyword>